<reference evidence="3 4" key="1">
    <citation type="submission" date="2020-09" db="EMBL/GenBank/DDBJ databases">
        <title>De no assembly of potato wild relative species, Solanum commersonii.</title>
        <authorList>
            <person name="Cho K."/>
        </authorList>
    </citation>
    <scope>NUCLEOTIDE SEQUENCE [LARGE SCALE GENOMIC DNA]</scope>
    <source>
        <strain evidence="3">LZ3.2</strain>
        <tissue evidence="3">Leaf</tissue>
    </source>
</reference>
<dbReference type="GO" id="GO:0005634">
    <property type="term" value="C:nucleus"/>
    <property type="evidence" value="ECO:0007669"/>
    <property type="project" value="InterPro"/>
</dbReference>
<comment type="similarity">
    <text evidence="1">Belongs to the nucleosome assembly protein (NAP) family.</text>
</comment>
<dbReference type="EMBL" id="JACXVP010000002">
    <property type="protein sequence ID" value="KAG5619969.1"/>
    <property type="molecule type" value="Genomic_DNA"/>
</dbReference>
<organism evidence="3 4">
    <name type="scientific">Solanum commersonii</name>
    <name type="common">Commerson's wild potato</name>
    <name type="synonym">Commerson's nightshade</name>
    <dbReference type="NCBI Taxonomy" id="4109"/>
    <lineage>
        <taxon>Eukaryota</taxon>
        <taxon>Viridiplantae</taxon>
        <taxon>Streptophyta</taxon>
        <taxon>Embryophyta</taxon>
        <taxon>Tracheophyta</taxon>
        <taxon>Spermatophyta</taxon>
        <taxon>Magnoliopsida</taxon>
        <taxon>eudicotyledons</taxon>
        <taxon>Gunneridae</taxon>
        <taxon>Pentapetalae</taxon>
        <taxon>asterids</taxon>
        <taxon>lamiids</taxon>
        <taxon>Solanales</taxon>
        <taxon>Solanaceae</taxon>
        <taxon>Solanoideae</taxon>
        <taxon>Solaneae</taxon>
        <taxon>Solanum</taxon>
    </lineage>
</organism>
<sequence length="105" mass="12443">MKSFLKHGGLECGEEDCKIFEFLSSIKLELSQDVKSAYNIILNFDSNAYFENTKLWKRQLIVRLFRLGHRNLYFVLSFLIDLRMDYIVDKPRLRLHNNNTKAILA</sequence>
<proteinExistence type="inferred from homology"/>
<dbReference type="Gene3D" id="3.30.1120.90">
    <property type="entry name" value="Nucleosome assembly protein"/>
    <property type="match status" value="1"/>
</dbReference>
<evidence type="ECO:0000256" key="1">
    <source>
        <dbReference type="ARBA" id="ARBA00009947"/>
    </source>
</evidence>
<gene>
    <name evidence="3" type="ORF">H5410_005187</name>
</gene>
<dbReference type="GO" id="GO:0006334">
    <property type="term" value="P:nucleosome assembly"/>
    <property type="evidence" value="ECO:0007669"/>
    <property type="project" value="InterPro"/>
</dbReference>
<dbReference type="GO" id="GO:0000724">
    <property type="term" value="P:double-strand break repair via homologous recombination"/>
    <property type="evidence" value="ECO:0007669"/>
    <property type="project" value="UniProtKB-ARBA"/>
</dbReference>
<dbReference type="OrthoDB" id="19419at2759"/>
<name>A0A9J6A5Z4_SOLCO</name>
<dbReference type="Proteomes" id="UP000824120">
    <property type="component" value="Chromosome 2"/>
</dbReference>
<dbReference type="SUPFAM" id="SSF143113">
    <property type="entry name" value="NAP-like"/>
    <property type="match status" value="1"/>
</dbReference>
<evidence type="ECO:0000313" key="4">
    <source>
        <dbReference type="Proteomes" id="UP000824120"/>
    </source>
</evidence>
<dbReference type="Pfam" id="PF00956">
    <property type="entry name" value="NAP"/>
    <property type="match status" value="1"/>
</dbReference>
<dbReference type="InterPro" id="IPR037231">
    <property type="entry name" value="NAP-like_sf"/>
</dbReference>
<dbReference type="AlphaFoldDB" id="A0A9J6A5Z4"/>
<dbReference type="InterPro" id="IPR002164">
    <property type="entry name" value="NAP_family"/>
</dbReference>
<keyword evidence="4" id="KW-1185">Reference proteome</keyword>
<keyword evidence="2" id="KW-0143">Chaperone</keyword>
<evidence type="ECO:0000313" key="3">
    <source>
        <dbReference type="EMBL" id="KAG5619969.1"/>
    </source>
</evidence>
<accession>A0A9J6A5Z4</accession>
<dbReference type="GO" id="GO:0042393">
    <property type="term" value="F:histone binding"/>
    <property type="evidence" value="ECO:0007669"/>
    <property type="project" value="UniProtKB-ARBA"/>
</dbReference>
<comment type="caution">
    <text evidence="3">The sequence shown here is derived from an EMBL/GenBank/DDBJ whole genome shotgun (WGS) entry which is preliminary data.</text>
</comment>
<protein>
    <submittedName>
        <fullName evidence="3">Uncharacterized protein</fullName>
    </submittedName>
</protein>
<evidence type="ECO:0000256" key="2">
    <source>
        <dbReference type="ARBA" id="ARBA00023186"/>
    </source>
</evidence>